<dbReference type="Proteomes" id="UP000054858">
    <property type="component" value="Unassembled WGS sequence"/>
</dbReference>
<dbReference type="EC" id="1.1.1.28" evidence="6"/>
<gene>
    <name evidence="6" type="primary">dld</name>
    <name evidence="6" type="ORF">Loak_0836</name>
</gene>
<dbReference type="GO" id="GO:0022904">
    <property type="term" value="P:respiratory electron transport chain"/>
    <property type="evidence" value="ECO:0007669"/>
    <property type="project" value="TreeGrafter"/>
</dbReference>
<evidence type="ECO:0000259" key="5">
    <source>
        <dbReference type="PROSITE" id="PS51387"/>
    </source>
</evidence>
<dbReference type="Pfam" id="PF01565">
    <property type="entry name" value="FAD_binding_4"/>
    <property type="match status" value="1"/>
</dbReference>
<evidence type="ECO:0000313" key="6">
    <source>
        <dbReference type="EMBL" id="KTD39820.1"/>
    </source>
</evidence>
<accession>A0A0W0X5E3</accession>
<dbReference type="GO" id="GO:0008720">
    <property type="term" value="F:D-lactate dehydrogenase (NAD+) activity"/>
    <property type="evidence" value="ECO:0007669"/>
    <property type="project" value="UniProtKB-EC"/>
</dbReference>
<dbReference type="InterPro" id="IPR016164">
    <property type="entry name" value="FAD-linked_Oxase-like_C"/>
</dbReference>
<organism evidence="6 7">
    <name type="scientific">Legionella oakridgensis</name>
    <dbReference type="NCBI Taxonomy" id="29423"/>
    <lineage>
        <taxon>Bacteria</taxon>
        <taxon>Pseudomonadati</taxon>
        <taxon>Pseudomonadota</taxon>
        <taxon>Gammaproteobacteria</taxon>
        <taxon>Legionellales</taxon>
        <taxon>Legionellaceae</taxon>
        <taxon>Legionella</taxon>
    </lineage>
</organism>
<dbReference type="RefSeq" id="WP_035893735.1">
    <property type="nucleotide sequence ID" value="NZ_LCUA01000015.1"/>
</dbReference>
<comment type="cofactor">
    <cofactor evidence="1">
        <name>FAD</name>
        <dbReference type="ChEBI" id="CHEBI:57692"/>
    </cofactor>
</comment>
<comment type="caution">
    <text evidence="6">The sequence shown here is derived from an EMBL/GenBank/DDBJ whole genome shotgun (WGS) entry which is preliminary data.</text>
</comment>
<evidence type="ECO:0000256" key="2">
    <source>
        <dbReference type="ARBA" id="ARBA00022630"/>
    </source>
</evidence>
<dbReference type="PATRIC" id="fig|29423.5.peg.872"/>
<dbReference type="AlphaFoldDB" id="A0A0W0X5E3"/>
<dbReference type="InterPro" id="IPR016167">
    <property type="entry name" value="FAD-bd_PCMH_sub1"/>
</dbReference>
<keyword evidence="4 6" id="KW-0560">Oxidoreductase</keyword>
<evidence type="ECO:0000256" key="1">
    <source>
        <dbReference type="ARBA" id="ARBA00001974"/>
    </source>
</evidence>
<proteinExistence type="predicted"/>
<protein>
    <submittedName>
        <fullName evidence="6">D-lactate dehydrogenase</fullName>
        <ecNumber evidence="6">1.1.1.28</ecNumber>
    </submittedName>
</protein>
<dbReference type="PANTHER" id="PTHR43716:SF1">
    <property type="entry name" value="D-2-HYDROXYGLUTARATE DEHYDROGENASE, MITOCHONDRIAL"/>
    <property type="match status" value="1"/>
</dbReference>
<dbReference type="PROSITE" id="PS51387">
    <property type="entry name" value="FAD_PCMH"/>
    <property type="match status" value="1"/>
</dbReference>
<reference evidence="6 7" key="1">
    <citation type="submission" date="2015-11" db="EMBL/GenBank/DDBJ databases">
        <title>Genomic analysis of 38 Legionella species identifies large and diverse effector repertoires.</title>
        <authorList>
            <person name="Burstein D."/>
            <person name="Amaro F."/>
            <person name="Zusman T."/>
            <person name="Lifshitz Z."/>
            <person name="Cohen O."/>
            <person name="Gilbert J.A."/>
            <person name="Pupko T."/>
            <person name="Shuman H.A."/>
            <person name="Segal G."/>
        </authorList>
    </citation>
    <scope>NUCLEOTIDE SEQUENCE [LARGE SCALE GENOMIC DNA]</scope>
    <source>
        <strain evidence="6 7">Oak Ridge-10</strain>
    </source>
</reference>
<dbReference type="SUPFAM" id="SSF55103">
    <property type="entry name" value="FAD-linked oxidases, C-terminal domain"/>
    <property type="match status" value="1"/>
</dbReference>
<dbReference type="InterPro" id="IPR016166">
    <property type="entry name" value="FAD-bd_PCMH"/>
</dbReference>
<dbReference type="Gene3D" id="3.30.43.10">
    <property type="entry name" value="Uridine Diphospho-n-acetylenolpyruvylglucosamine Reductase, domain 2"/>
    <property type="match status" value="1"/>
</dbReference>
<evidence type="ECO:0000313" key="7">
    <source>
        <dbReference type="Proteomes" id="UP000054858"/>
    </source>
</evidence>
<keyword evidence="3" id="KW-0274">FAD</keyword>
<dbReference type="PANTHER" id="PTHR43716">
    <property type="entry name" value="D-2-HYDROXYGLUTARATE DEHYDROGENASE, MITOCHONDRIAL"/>
    <property type="match status" value="1"/>
</dbReference>
<dbReference type="InterPro" id="IPR051264">
    <property type="entry name" value="FAD-oxidored/transferase_4"/>
</dbReference>
<dbReference type="EMBL" id="LNYP01000012">
    <property type="protein sequence ID" value="KTD39820.1"/>
    <property type="molecule type" value="Genomic_DNA"/>
</dbReference>
<dbReference type="SUPFAM" id="SSF56176">
    <property type="entry name" value="FAD-binding/transporter-associated domain-like"/>
    <property type="match status" value="1"/>
</dbReference>
<sequence length="658" mass="73961">MEIKQQEMLNQDETTKIIEATKQAFDSPILIETGKKIAPFLKGFRGKQGKAIAAVYPGTAVELYKLIQLYRELNVGFILQGANTALKGQGTPNGEDKPVVIIKTSKLNKIKVLNIPGNNEYKILLAQSGASLKEAEHILEKINFELPHKTGSHDLGNTFGASCANACGGVQVDNRDGRPSLTDTGNMGVVAIGTNGIIYNGFIEPQRIQSGKKLLERIDANDIEISDILMPSLNEINTFLEKLFFEKNYPIRNHRGEILFSGDGGEGLQAIVYQMYLIRKKPQKLRTYALLFKENLKEHFYKEVIFSEGPEKTDALPTLCESMNSNIVQEIVTNGFGFLSAILLALKNRWLTGHIQKLLSLRNQLIQLIPSVYIKFELFLGKYLSKLLIPSVIRKSKYKELLVLQVSERESNPGNIANFEKKLSQFIEHHPNALQLIQYQPHSFSEKIILNTRMSAALATLTLTIYKRGVLFPFDDAIMPGEMTESYASQLAQKLSELCPKHELLGPYLYGHDLKQINHNDWIITGELSEETLKKIHHVQCELVQAVGGHPHAEHGVGDYADTDLNYDELVKLVAHRLLNDVSGLANPGGAYQKAFKKAIEDKGIVGDAIQFAIKAIEREQTRFTLFNWNEALSLPKMMEVFHKNLEELRSRFQHEVN</sequence>
<dbReference type="InterPro" id="IPR006094">
    <property type="entry name" value="Oxid_FAD_bind_N"/>
</dbReference>
<dbReference type="InterPro" id="IPR036318">
    <property type="entry name" value="FAD-bd_PCMH-like_sf"/>
</dbReference>
<dbReference type="GO" id="GO:0071949">
    <property type="term" value="F:FAD binding"/>
    <property type="evidence" value="ECO:0007669"/>
    <property type="project" value="InterPro"/>
</dbReference>
<evidence type="ECO:0000256" key="4">
    <source>
        <dbReference type="ARBA" id="ARBA00023002"/>
    </source>
</evidence>
<evidence type="ECO:0000256" key="3">
    <source>
        <dbReference type="ARBA" id="ARBA00022827"/>
    </source>
</evidence>
<keyword evidence="2" id="KW-0285">Flavoprotein</keyword>
<name>A0A0W0X5E3_9GAMM</name>
<feature type="domain" description="FAD-binding PCMH-type" evidence="5">
    <location>
        <begin position="47"/>
        <end position="282"/>
    </location>
</feature>